<dbReference type="InterPro" id="IPR021557">
    <property type="entry name" value="DUF3016"/>
</dbReference>
<evidence type="ECO:0000256" key="1">
    <source>
        <dbReference type="SAM" id="SignalP"/>
    </source>
</evidence>
<name>A0ABR6YGI5_9BURK</name>
<dbReference type="EMBL" id="JACOGA010000021">
    <property type="protein sequence ID" value="MBC3875648.1"/>
    <property type="molecule type" value="Genomic_DNA"/>
</dbReference>
<accession>A0ABR6YGI5</accession>
<dbReference type="RefSeq" id="WP_186943610.1">
    <property type="nucleotide sequence ID" value="NZ_JACOGA010000021.1"/>
</dbReference>
<keyword evidence="1" id="KW-0732">Signal</keyword>
<proteinExistence type="predicted"/>
<evidence type="ECO:0000313" key="3">
    <source>
        <dbReference type="Proteomes" id="UP000624279"/>
    </source>
</evidence>
<comment type="caution">
    <text evidence="2">The sequence shown here is derived from an EMBL/GenBank/DDBJ whole genome shotgun (WGS) entry which is preliminary data.</text>
</comment>
<reference evidence="2 3" key="1">
    <citation type="submission" date="2020-08" db="EMBL/GenBank/DDBJ databases">
        <title>Novel species isolated from subtropical streams in China.</title>
        <authorList>
            <person name="Lu H."/>
        </authorList>
    </citation>
    <scope>NUCLEOTIDE SEQUENCE [LARGE SCALE GENOMIC DNA]</scope>
    <source>
        <strain evidence="2 3">LX15W</strain>
    </source>
</reference>
<feature type="chain" id="PRO_5046541047" evidence="1">
    <location>
        <begin position="21"/>
        <end position="177"/>
    </location>
</feature>
<evidence type="ECO:0000313" key="2">
    <source>
        <dbReference type="EMBL" id="MBC3875648.1"/>
    </source>
</evidence>
<protein>
    <submittedName>
        <fullName evidence="2">DUF3016 domain-containing protein</fullName>
    </submittedName>
</protein>
<gene>
    <name evidence="2" type="ORF">H8K55_18810</name>
</gene>
<sequence>MKKFLLTLFALTCYSSFAAAGEVKVNWGKLDDFTEINPGHETKEHFRERLTKEFEDVFAALAKKLPDGYQLTVNVSDIDLAGDIRPGASFSVSQIRIMREIYWPRMNFSYELKNSQQEVIAQAKEELRDMDYLHRVRIPSGRTSFEYEEKMLNDWFKKQVMTGVFPNNDVKAVTANK</sequence>
<organism evidence="2 3">
    <name type="scientific">Undibacterium flavidum</name>
    <dbReference type="NCBI Taxonomy" id="2762297"/>
    <lineage>
        <taxon>Bacteria</taxon>
        <taxon>Pseudomonadati</taxon>
        <taxon>Pseudomonadota</taxon>
        <taxon>Betaproteobacteria</taxon>
        <taxon>Burkholderiales</taxon>
        <taxon>Oxalobacteraceae</taxon>
        <taxon>Undibacterium</taxon>
    </lineage>
</organism>
<feature type="signal peptide" evidence="1">
    <location>
        <begin position="1"/>
        <end position="20"/>
    </location>
</feature>
<dbReference type="Pfam" id="PF11454">
    <property type="entry name" value="DUF3016"/>
    <property type="match status" value="1"/>
</dbReference>
<keyword evidence="3" id="KW-1185">Reference proteome</keyword>
<dbReference type="Proteomes" id="UP000624279">
    <property type="component" value="Unassembled WGS sequence"/>
</dbReference>